<organism evidence="3 4">
    <name type="scientific">Paenibacillus yonginensis</name>
    <dbReference type="NCBI Taxonomy" id="1462996"/>
    <lineage>
        <taxon>Bacteria</taxon>
        <taxon>Bacillati</taxon>
        <taxon>Bacillota</taxon>
        <taxon>Bacilli</taxon>
        <taxon>Bacillales</taxon>
        <taxon>Paenibacillaceae</taxon>
        <taxon>Paenibacillus</taxon>
    </lineage>
</organism>
<evidence type="ECO:0000256" key="1">
    <source>
        <dbReference type="SAM" id="Coils"/>
    </source>
</evidence>
<gene>
    <name evidence="3" type="ORF">AWM70_07415</name>
</gene>
<dbReference type="PANTHER" id="PTHR44119">
    <property type="entry name" value="MAGNESIUM-CHELATASE SUBUNIT CHLH, CHLOROPLASTIC"/>
    <property type="match status" value="1"/>
</dbReference>
<reference evidence="3 4" key="1">
    <citation type="submission" date="2016-01" db="EMBL/GenBank/DDBJ databases">
        <title>Complete Genome Sequence of Paenibacillus yonginensis DCY84, a novel Plant Growth-Promoting Bacteria with Elicitation of Induced Systemic Resistance.</title>
        <authorList>
            <person name="Kim Y.J."/>
            <person name="Yang D.C."/>
            <person name="Sukweenadhi J."/>
        </authorList>
    </citation>
    <scope>NUCLEOTIDE SEQUENCE [LARGE SCALE GENOMIC DNA]</scope>
    <source>
        <strain evidence="3 4">DCY84</strain>
    </source>
</reference>
<dbReference type="KEGG" id="pyg:AWM70_07415"/>
<evidence type="ECO:0000313" key="3">
    <source>
        <dbReference type="EMBL" id="ANS74429.1"/>
    </source>
</evidence>
<feature type="domain" description="CobN/magnesium chelatase" evidence="2">
    <location>
        <begin position="118"/>
        <end position="1194"/>
    </location>
</feature>
<keyword evidence="1" id="KW-0175">Coiled coil</keyword>
<dbReference type="Pfam" id="PF02514">
    <property type="entry name" value="CobN-Mg_chel"/>
    <property type="match status" value="1"/>
</dbReference>
<dbReference type="STRING" id="1462996.AWM70_07415"/>
<protein>
    <recommendedName>
        <fullName evidence="2">CobN/magnesium chelatase domain-containing protein</fullName>
    </recommendedName>
</protein>
<dbReference type="EMBL" id="CP014167">
    <property type="protein sequence ID" value="ANS74429.1"/>
    <property type="molecule type" value="Genomic_DNA"/>
</dbReference>
<evidence type="ECO:0000313" key="4">
    <source>
        <dbReference type="Proteomes" id="UP000092573"/>
    </source>
</evidence>
<dbReference type="OrthoDB" id="9757976at2"/>
<dbReference type="AlphaFoldDB" id="A0A1B1MZ40"/>
<sequence length="1217" mass="137710">MKVVLFSASQSALRDLSTVYPRMREQEREALTLSVFNLEGSFDDDPLCSIQSAAEEADLILLDAHGSPAEKLQPVIGICKSVKAKLIPVGGNYRQMEGALSLGEMTPKEQESRQQIRAYWQGSGLQNLEHLLAYLLHQYSGRPDQWACPPVPVLLEGIQIMEAETGEQFETTGDYWKAAGAELSKPTVAVLFMGNSYPLDTRPVVSSIIRKIREQAGANVLPVGFASIAGIDVQKLRHYLSCGGADGSQVRLIVNFIPFRLGSGPTGGDSAQVMELLEELKVPLVHPFFLTRKQRSDWESSPQGLAPSEFMVQMMLPELDGAIDLLPVATMEPGGGDDEIGSHWKQLSVIGDRADRLVRRITRYLTLQSKPREDKKVAIIGYNYPPGEGNLFGGSFLDTFESLSRILSHLKKEGYQVEEMTGEEIRSKMLQEGLVNSAVWADGNSRSGLIPFPAKQYQHSRNPKRAQSMLQRWGPPPGEVMAEKEHFQIPGFINGHVFIGLQPTRGIHEDPSKSYHDKSQLPPHQYLAFYQYIREHFQADALLHIGTHGTLEFMEGKEAGMSQDCLPDELIGDLPHFYYYYMGNPSEAMIAKRRSHAVLISYQSPPFEEAELYGDFNKLDGLLHDYYQAQRLNPGQAEELVLQIREAAQSLHLNGDDLEEIEKELYRMRRSLIPHGLHILGDRNSRQHAADYMGFVLKHDRAEARSLVSLLAARKQWDYEQLVERNQLEALESLDKEAAAVTDLFARTGEIPFTRSGSPEWEQEWSKTWAFGKQAFELAQANRELEQLTHALDGKYVPAKLAGDVVRHPHILPSGYNLYQFDPRAVPSDTAVKRGERLAANTLALYKKEQGAFPSTIAVVMWGLETSRTQGETFGQILSYLGARIARRNALNQPVYEFIPVQELGRPRMNVVINICGFFRDMFPNLIEDLNQLFEQISTLEEDDTDNEFKKQTHRIYEQLVKDGMNPKAAWDLACARIFGPAEGEYGARVNKLVETRAWTEEADLGRSYMDSLKYVYSRQTRGQEAGDLFSMNLKAVDIVSQVRSNHEHEVTDLDHYYEYFGGLAKSVELSKGTRAEIYISDTTGQHVLTEDVQASIQRGLQTRILNPKWMDGLLEHSYHGVQKIAERFHNMLGLAATTSKVETWMFSALHETYVADEQRSRQMEENNRWAYHHMLETLLESHQRQYWEASEEELSRLYNRMMELEGELEGSEAEPV</sequence>
<dbReference type="RefSeq" id="WP_068695098.1">
    <property type="nucleotide sequence ID" value="NZ_CP014167.1"/>
</dbReference>
<dbReference type="CDD" id="cd10150">
    <property type="entry name" value="CobN_like"/>
    <property type="match status" value="1"/>
</dbReference>
<accession>A0A1B1MZ40</accession>
<evidence type="ECO:0000259" key="2">
    <source>
        <dbReference type="Pfam" id="PF02514"/>
    </source>
</evidence>
<proteinExistence type="predicted"/>
<dbReference type="InterPro" id="IPR003672">
    <property type="entry name" value="CobN/Mg_chltase"/>
</dbReference>
<dbReference type="PANTHER" id="PTHR44119:SF1">
    <property type="entry name" value="MAGNESIUM-CHELATASE SUBUNIT CHLH, CHLOROPLASTIC"/>
    <property type="match status" value="1"/>
</dbReference>
<name>A0A1B1MZ40_9BACL</name>
<keyword evidence="4" id="KW-1185">Reference proteome</keyword>
<feature type="coiled-coil region" evidence="1">
    <location>
        <begin position="1188"/>
        <end position="1215"/>
    </location>
</feature>
<dbReference type="Proteomes" id="UP000092573">
    <property type="component" value="Chromosome"/>
</dbReference>